<evidence type="ECO:0000256" key="1">
    <source>
        <dbReference type="SAM" id="Phobius"/>
    </source>
</evidence>
<feature type="transmembrane region" description="Helical" evidence="1">
    <location>
        <begin position="49"/>
        <end position="67"/>
    </location>
</feature>
<protein>
    <submittedName>
        <fullName evidence="2">Uncharacterized protein</fullName>
    </submittedName>
</protein>
<reference evidence="2" key="1">
    <citation type="journal article" date="2020" name="Nature">
        <title>Giant virus diversity and host interactions through global metagenomics.</title>
        <authorList>
            <person name="Schulz F."/>
            <person name="Roux S."/>
            <person name="Paez-Espino D."/>
            <person name="Jungbluth S."/>
            <person name="Walsh D.A."/>
            <person name="Denef V.J."/>
            <person name="McMahon K.D."/>
            <person name="Konstantinidis K.T."/>
            <person name="Eloe-Fadrosh E.A."/>
            <person name="Kyrpides N.C."/>
            <person name="Woyke T."/>
        </authorList>
    </citation>
    <scope>NUCLEOTIDE SEQUENCE</scope>
    <source>
        <strain evidence="2">GVMAG-S-1016713-123</strain>
    </source>
</reference>
<organism evidence="2">
    <name type="scientific">viral metagenome</name>
    <dbReference type="NCBI Taxonomy" id="1070528"/>
    <lineage>
        <taxon>unclassified sequences</taxon>
        <taxon>metagenomes</taxon>
        <taxon>organismal metagenomes</taxon>
    </lineage>
</organism>
<evidence type="ECO:0000313" key="2">
    <source>
        <dbReference type="EMBL" id="QHU34153.1"/>
    </source>
</evidence>
<keyword evidence="1" id="KW-0472">Membrane</keyword>
<dbReference type="EMBL" id="MN740567">
    <property type="protein sequence ID" value="QHU34153.1"/>
    <property type="molecule type" value="Genomic_DNA"/>
</dbReference>
<proteinExistence type="predicted"/>
<name>A0A6C0LUQ5_9ZZZZ</name>
<accession>A0A6C0LUQ5</accession>
<feature type="transmembrane region" description="Helical" evidence="1">
    <location>
        <begin position="7"/>
        <end position="29"/>
    </location>
</feature>
<sequence length="96" mass="10922">MEFTLRIALITILGILQSIMAFFTIRIIIAKVSGNNENFLYFKEKKDNIYNIAQVFTFATLLILFMPNQEKLEFSPKEIKVIFTASILGLVNSVTG</sequence>
<dbReference type="AlphaFoldDB" id="A0A6C0LUQ5"/>
<keyword evidence="1" id="KW-0812">Transmembrane</keyword>
<keyword evidence="1" id="KW-1133">Transmembrane helix</keyword>